<evidence type="ECO:0000313" key="2">
    <source>
        <dbReference type="Proteomes" id="UP000799766"/>
    </source>
</evidence>
<name>A0A6A6NQ66_9PEZI</name>
<organism evidence="1 2">
    <name type="scientific">Lineolata rhizophorae</name>
    <dbReference type="NCBI Taxonomy" id="578093"/>
    <lineage>
        <taxon>Eukaryota</taxon>
        <taxon>Fungi</taxon>
        <taxon>Dikarya</taxon>
        <taxon>Ascomycota</taxon>
        <taxon>Pezizomycotina</taxon>
        <taxon>Dothideomycetes</taxon>
        <taxon>Dothideomycetes incertae sedis</taxon>
        <taxon>Lineolatales</taxon>
        <taxon>Lineolataceae</taxon>
        <taxon>Lineolata</taxon>
    </lineage>
</organism>
<dbReference type="AlphaFoldDB" id="A0A6A6NQ66"/>
<evidence type="ECO:0000313" key="1">
    <source>
        <dbReference type="EMBL" id="KAF2453554.1"/>
    </source>
</evidence>
<gene>
    <name evidence="1" type="ORF">BDY21DRAFT_355327</name>
</gene>
<reference evidence="1" key="1">
    <citation type="journal article" date="2020" name="Stud. Mycol.">
        <title>101 Dothideomycetes genomes: a test case for predicting lifestyles and emergence of pathogens.</title>
        <authorList>
            <person name="Haridas S."/>
            <person name="Albert R."/>
            <person name="Binder M."/>
            <person name="Bloem J."/>
            <person name="Labutti K."/>
            <person name="Salamov A."/>
            <person name="Andreopoulos B."/>
            <person name="Baker S."/>
            <person name="Barry K."/>
            <person name="Bills G."/>
            <person name="Bluhm B."/>
            <person name="Cannon C."/>
            <person name="Castanera R."/>
            <person name="Culley D."/>
            <person name="Daum C."/>
            <person name="Ezra D."/>
            <person name="Gonzalez J."/>
            <person name="Henrissat B."/>
            <person name="Kuo A."/>
            <person name="Liang C."/>
            <person name="Lipzen A."/>
            <person name="Lutzoni F."/>
            <person name="Magnuson J."/>
            <person name="Mondo S."/>
            <person name="Nolan M."/>
            <person name="Ohm R."/>
            <person name="Pangilinan J."/>
            <person name="Park H.-J."/>
            <person name="Ramirez L."/>
            <person name="Alfaro M."/>
            <person name="Sun H."/>
            <person name="Tritt A."/>
            <person name="Yoshinaga Y."/>
            <person name="Zwiers L.-H."/>
            <person name="Turgeon B."/>
            <person name="Goodwin S."/>
            <person name="Spatafora J."/>
            <person name="Crous P."/>
            <person name="Grigoriev I."/>
        </authorList>
    </citation>
    <scope>NUCLEOTIDE SEQUENCE</scope>
    <source>
        <strain evidence="1">ATCC 16933</strain>
    </source>
</reference>
<dbReference type="Proteomes" id="UP000799766">
    <property type="component" value="Unassembled WGS sequence"/>
</dbReference>
<keyword evidence="2" id="KW-1185">Reference proteome</keyword>
<dbReference type="EMBL" id="MU001696">
    <property type="protein sequence ID" value="KAF2453554.1"/>
    <property type="molecule type" value="Genomic_DNA"/>
</dbReference>
<protein>
    <submittedName>
        <fullName evidence="1">Uncharacterized protein</fullName>
    </submittedName>
</protein>
<proteinExistence type="predicted"/>
<accession>A0A6A6NQ66</accession>
<sequence>MMNREAFCSPLNTHPPPCRSACQGPCRNPRHCAFCAECPASLGPFCGMLRTKDSRCNWSEWTQMPT</sequence>